<dbReference type="InterPro" id="IPR053188">
    <property type="entry name" value="FkbM_Methyltransferase"/>
</dbReference>
<evidence type="ECO:0000313" key="2">
    <source>
        <dbReference type="EMBL" id="QHS85049.1"/>
    </source>
</evidence>
<accession>A0A6C0B0K7</accession>
<name>A0A6C0B0K7_9ZZZZ</name>
<organism evidence="2">
    <name type="scientific">viral metagenome</name>
    <dbReference type="NCBI Taxonomy" id="1070528"/>
    <lineage>
        <taxon>unclassified sequences</taxon>
        <taxon>metagenomes</taxon>
        <taxon>organismal metagenomes</taxon>
    </lineage>
</organism>
<dbReference type="InterPro" id="IPR006342">
    <property type="entry name" value="FkbM_mtfrase"/>
</dbReference>
<dbReference type="EMBL" id="MN739039">
    <property type="protein sequence ID" value="QHS85049.1"/>
    <property type="molecule type" value="Genomic_DNA"/>
</dbReference>
<evidence type="ECO:0000259" key="1">
    <source>
        <dbReference type="Pfam" id="PF05050"/>
    </source>
</evidence>
<feature type="domain" description="Methyltransferase FkbM" evidence="1">
    <location>
        <begin position="38"/>
        <end position="193"/>
    </location>
</feature>
<dbReference type="InterPro" id="IPR029063">
    <property type="entry name" value="SAM-dependent_MTases_sf"/>
</dbReference>
<proteinExistence type="predicted"/>
<dbReference type="PANTHER" id="PTHR36973">
    <property type="entry name" value="SLL1456 PROTEIN-RELATED"/>
    <property type="match status" value="1"/>
</dbReference>
<dbReference type="NCBIfam" id="TIGR01444">
    <property type="entry name" value="fkbM_fam"/>
    <property type="match status" value="1"/>
</dbReference>
<sequence>MSYLESIFIHEIKEPIKTIFELGSRDLLDAIKLSKHYNCKVYAFECNPDCLIECKKNQSENVILVEKAISLEDGPVKFYPFDLNLYNNMGSSSMLKIDFSTRNPNDPDYNRPNPQKEITVQATRLDTFVDLTVLPELICIDLQGYELNALKSMGDKLRNVKYIITECSIQSTYINGSTFEELYNYLKMYGFEYKVSNLFNYSFPNLKLKGFTEFDALFINTL</sequence>
<dbReference type="PANTHER" id="PTHR36973:SF4">
    <property type="entry name" value="NODULATION PROTEIN"/>
    <property type="match status" value="1"/>
</dbReference>
<protein>
    <recommendedName>
        <fullName evidence="1">Methyltransferase FkbM domain-containing protein</fullName>
    </recommendedName>
</protein>
<dbReference type="GO" id="GO:0008171">
    <property type="term" value="F:O-methyltransferase activity"/>
    <property type="evidence" value="ECO:0007669"/>
    <property type="project" value="TreeGrafter"/>
</dbReference>
<dbReference type="Pfam" id="PF05050">
    <property type="entry name" value="Methyltransf_21"/>
    <property type="match status" value="1"/>
</dbReference>
<dbReference type="SUPFAM" id="SSF53335">
    <property type="entry name" value="S-adenosyl-L-methionine-dependent methyltransferases"/>
    <property type="match status" value="1"/>
</dbReference>
<reference evidence="2" key="1">
    <citation type="journal article" date="2020" name="Nature">
        <title>Giant virus diversity and host interactions through global metagenomics.</title>
        <authorList>
            <person name="Schulz F."/>
            <person name="Roux S."/>
            <person name="Paez-Espino D."/>
            <person name="Jungbluth S."/>
            <person name="Walsh D.A."/>
            <person name="Denef V.J."/>
            <person name="McMahon K.D."/>
            <person name="Konstantinidis K.T."/>
            <person name="Eloe-Fadrosh E.A."/>
            <person name="Kyrpides N.C."/>
            <person name="Woyke T."/>
        </authorList>
    </citation>
    <scope>NUCLEOTIDE SEQUENCE</scope>
    <source>
        <strain evidence="2">GVMAG-M-3300009182-67</strain>
    </source>
</reference>
<dbReference type="Gene3D" id="3.40.50.150">
    <property type="entry name" value="Vaccinia Virus protein VP39"/>
    <property type="match status" value="1"/>
</dbReference>
<dbReference type="AlphaFoldDB" id="A0A6C0B0K7"/>